<comment type="similarity">
    <text evidence="1">Belongs to the UPF0342 family.</text>
</comment>
<dbReference type="Proteomes" id="UP000604765">
    <property type="component" value="Unassembled WGS sequence"/>
</dbReference>
<evidence type="ECO:0000313" key="2">
    <source>
        <dbReference type="EMBL" id="GHP12941.1"/>
    </source>
</evidence>
<dbReference type="Pfam" id="PF06133">
    <property type="entry name" value="Com_YlbF"/>
    <property type="match status" value="1"/>
</dbReference>
<proteinExistence type="inferred from homology"/>
<dbReference type="SUPFAM" id="SSF158622">
    <property type="entry name" value="YheA/YmcA-like"/>
    <property type="match status" value="1"/>
</dbReference>
<name>A0ABQ3VY78_9LACO</name>
<protein>
    <recommendedName>
        <fullName evidence="1">UPF0342 protein YK48G_03660</fullName>
    </recommendedName>
</protein>
<keyword evidence="3" id="KW-1185">Reference proteome</keyword>
<organism evidence="2 3">
    <name type="scientific">Lentilactobacillus fungorum</name>
    <dbReference type="NCBI Taxonomy" id="2201250"/>
    <lineage>
        <taxon>Bacteria</taxon>
        <taxon>Bacillati</taxon>
        <taxon>Bacillota</taxon>
        <taxon>Bacilli</taxon>
        <taxon>Lactobacillales</taxon>
        <taxon>Lactobacillaceae</taxon>
        <taxon>Lentilactobacillus</taxon>
    </lineage>
</organism>
<sequence length="114" mass="13264">MNDKMTELATQLQQELTATKEFQDLKNTYEKLRADSDTFQLFKKFQQTQMQLQRKQMQGTQPTEAEINDAQQMATQMGQNQIISELMSNEKALNQVLGDVNDLVTKPIMELYRN</sequence>
<dbReference type="HAMAP" id="MF_01526">
    <property type="entry name" value="UPF0342"/>
    <property type="match status" value="1"/>
</dbReference>
<dbReference type="InterPro" id="IPR023378">
    <property type="entry name" value="YheA/YmcA-like_dom_sf"/>
</dbReference>
<dbReference type="EMBL" id="BNJR01000004">
    <property type="protein sequence ID" value="GHP12941.1"/>
    <property type="molecule type" value="Genomic_DNA"/>
</dbReference>
<dbReference type="InterPro" id="IPR010368">
    <property type="entry name" value="Com_YlbF"/>
</dbReference>
<dbReference type="RefSeq" id="WP_203628990.1">
    <property type="nucleotide sequence ID" value="NZ_BNJR01000004.1"/>
</dbReference>
<comment type="caution">
    <text evidence="2">The sequence shown here is derived from an EMBL/GenBank/DDBJ whole genome shotgun (WGS) entry which is preliminary data.</text>
</comment>
<reference evidence="2 3" key="1">
    <citation type="journal article" date="2021" name="Int. J. Syst. Evol. Microbiol.">
        <title>Lentilactobacillus fungorum sp. nov., isolated from spent mushroom substrates.</title>
        <authorList>
            <person name="Tohno M."/>
            <person name="Tanizawa Y."/>
            <person name="Kojima Y."/>
            <person name="Sakamoto M."/>
            <person name="Ohkuma M."/>
            <person name="Kobayashi H."/>
        </authorList>
    </citation>
    <scope>NUCLEOTIDE SEQUENCE [LARGE SCALE GENOMIC DNA]</scope>
    <source>
        <strain evidence="2 3">YK48G</strain>
    </source>
</reference>
<accession>A0ABQ3VY78</accession>
<evidence type="ECO:0000256" key="1">
    <source>
        <dbReference type="HAMAP-Rule" id="MF_01526"/>
    </source>
</evidence>
<dbReference type="Gene3D" id="1.20.1500.10">
    <property type="entry name" value="YheA/YmcA-like"/>
    <property type="match status" value="1"/>
</dbReference>
<evidence type="ECO:0000313" key="3">
    <source>
        <dbReference type="Proteomes" id="UP000604765"/>
    </source>
</evidence>
<gene>
    <name evidence="2" type="ORF">YK48G_03660</name>
</gene>